<evidence type="ECO:0000256" key="3">
    <source>
        <dbReference type="ARBA" id="ARBA00011738"/>
    </source>
</evidence>
<dbReference type="EMBL" id="FOAN01000007">
    <property type="protein sequence ID" value="SEM08167.1"/>
    <property type="molecule type" value="Genomic_DNA"/>
</dbReference>
<evidence type="ECO:0000313" key="8">
    <source>
        <dbReference type="EMBL" id="SEM08167.1"/>
    </source>
</evidence>
<organism evidence="8 9">
    <name type="scientific">Bosea lupini</name>
    <dbReference type="NCBI Taxonomy" id="1036779"/>
    <lineage>
        <taxon>Bacteria</taxon>
        <taxon>Pseudomonadati</taxon>
        <taxon>Pseudomonadota</taxon>
        <taxon>Alphaproteobacteria</taxon>
        <taxon>Hyphomicrobiales</taxon>
        <taxon>Boseaceae</taxon>
        <taxon>Bosea</taxon>
    </lineage>
</organism>
<dbReference type="Gene3D" id="3.30.70.360">
    <property type="match status" value="1"/>
</dbReference>
<dbReference type="GO" id="GO:0016813">
    <property type="term" value="F:hydrolase activity, acting on carbon-nitrogen (but not peptide) bonds, in linear amidines"/>
    <property type="evidence" value="ECO:0007669"/>
    <property type="project" value="InterPro"/>
</dbReference>
<feature type="binding site" evidence="7">
    <location>
        <position position="206"/>
    </location>
    <ligand>
        <name>Zn(2+)</name>
        <dbReference type="ChEBI" id="CHEBI:29105"/>
        <label>1</label>
    </ligand>
</feature>
<dbReference type="NCBIfam" id="TIGR01879">
    <property type="entry name" value="hydantase"/>
    <property type="match status" value="1"/>
</dbReference>
<keyword evidence="6" id="KW-0464">Manganese</keyword>
<dbReference type="Pfam" id="PF01546">
    <property type="entry name" value="Peptidase_M20"/>
    <property type="match status" value="1"/>
</dbReference>
<dbReference type="Proteomes" id="UP000199664">
    <property type="component" value="Unassembled WGS sequence"/>
</dbReference>
<name>A0A1H7VHB2_9HYPH</name>
<sequence length="431" mass="46095">MSAQAAEMRNVFSGDAGDQALAEALFDALREATGDGVGITREAYSERESLALDLVEAKARELGFATERDAGANLVVTLPGREPELPFLACGSHLDSVPQGGNFDGAAGVIAGLAIIARFKEEGFVPRRTIKVYGLRGEESSRFGRAYMGSSALFGALSAADLAVRDHASGRTLAECMASVGVDIARVKKGEPLLDPATIAAWIELHIEQGPVLVARDLPVGIVTGIRGNVRHREVECLGEAGHSGAVPRWLRRDAVFATAELVTHLDRHWRTLLERGRDVVVTAGVLGTDPQEHAIARIPGTVRFSFEVRSQSRETLEAFYDLFVSECALIGEERGVAFRVDRRLESAPAVMDAGWIARLKAAARDLGLPDEDIPSGAGHDAAVFANAGIPSAMIFVRNQNGSHNPDEAMAIDDFLAGIAVMRDAIREAVR</sequence>
<gene>
    <name evidence="8" type="ORF">SAMN04515666_10787</name>
</gene>
<dbReference type="SUPFAM" id="SSF53187">
    <property type="entry name" value="Zn-dependent exopeptidases"/>
    <property type="match status" value="1"/>
</dbReference>
<evidence type="ECO:0000313" key="9">
    <source>
        <dbReference type="Proteomes" id="UP000199664"/>
    </source>
</evidence>
<dbReference type="PIRSF" id="PIRSF001235">
    <property type="entry name" value="Amidase_carbamoylase"/>
    <property type="match status" value="1"/>
</dbReference>
<keyword evidence="9" id="KW-1185">Reference proteome</keyword>
<reference evidence="9" key="1">
    <citation type="submission" date="2016-10" db="EMBL/GenBank/DDBJ databases">
        <authorList>
            <person name="Varghese N."/>
            <person name="Submissions S."/>
        </authorList>
    </citation>
    <scope>NUCLEOTIDE SEQUENCE [LARGE SCALE GENOMIC DNA]</scope>
    <source>
        <strain evidence="9">LMG 26383,CCUG 61248,R- 45681</strain>
    </source>
</reference>
<evidence type="ECO:0000256" key="5">
    <source>
        <dbReference type="ARBA" id="ARBA00022801"/>
    </source>
</evidence>
<evidence type="ECO:0000256" key="6">
    <source>
        <dbReference type="ARBA" id="ARBA00023211"/>
    </source>
</evidence>
<dbReference type="Gene3D" id="3.40.630.10">
    <property type="entry name" value="Zn peptidases"/>
    <property type="match status" value="1"/>
</dbReference>
<comment type="cofactor">
    <cofactor evidence="1">
        <name>Mn(2+)</name>
        <dbReference type="ChEBI" id="CHEBI:29035"/>
    </cofactor>
</comment>
<dbReference type="AlphaFoldDB" id="A0A1H7VHB2"/>
<comment type="subunit">
    <text evidence="3">Homodimer.</text>
</comment>
<dbReference type="PANTHER" id="PTHR32494">
    <property type="entry name" value="ALLANTOATE DEIMINASE-RELATED"/>
    <property type="match status" value="1"/>
</dbReference>
<dbReference type="PANTHER" id="PTHR32494:SF19">
    <property type="entry name" value="ALLANTOATE DEIMINASE-RELATED"/>
    <property type="match status" value="1"/>
</dbReference>
<evidence type="ECO:0000256" key="4">
    <source>
        <dbReference type="ARBA" id="ARBA00022723"/>
    </source>
</evidence>
<comment type="cofactor">
    <cofactor evidence="7">
        <name>Zn(2+)</name>
        <dbReference type="ChEBI" id="CHEBI:29105"/>
    </cofactor>
    <text evidence="7">Binds 2 Zn(2+) ions per subunit.</text>
</comment>
<evidence type="ECO:0000256" key="1">
    <source>
        <dbReference type="ARBA" id="ARBA00001936"/>
    </source>
</evidence>
<evidence type="ECO:0000256" key="7">
    <source>
        <dbReference type="PIRSR" id="PIRSR001235-1"/>
    </source>
</evidence>
<dbReference type="STRING" id="1036779.SAMN04515666_10787"/>
<feature type="binding site" evidence="7">
    <location>
        <position position="404"/>
    </location>
    <ligand>
        <name>Zn(2+)</name>
        <dbReference type="ChEBI" id="CHEBI:29105"/>
        <label>2</label>
    </ligand>
</feature>
<proteinExistence type="inferred from homology"/>
<protein>
    <submittedName>
        <fullName evidence="8">N-carbamoyl-L-amino-acid hydrolase</fullName>
    </submittedName>
</protein>
<keyword evidence="4 7" id="KW-0479">Metal-binding</keyword>
<keyword evidence="7" id="KW-0862">Zinc</keyword>
<dbReference type="InterPro" id="IPR002933">
    <property type="entry name" value="Peptidase_M20"/>
</dbReference>
<dbReference type="SUPFAM" id="SSF55031">
    <property type="entry name" value="Bacterial exopeptidase dimerisation domain"/>
    <property type="match status" value="1"/>
</dbReference>
<evidence type="ECO:0000256" key="2">
    <source>
        <dbReference type="ARBA" id="ARBA00006153"/>
    </source>
</evidence>
<feature type="binding site" evidence="7">
    <location>
        <position position="104"/>
    </location>
    <ligand>
        <name>Zn(2+)</name>
        <dbReference type="ChEBI" id="CHEBI:29105"/>
        <label>2</label>
    </ligand>
</feature>
<accession>A0A1H7VHB2</accession>
<dbReference type="InterPro" id="IPR010158">
    <property type="entry name" value="Amidase_Cbmase"/>
</dbReference>
<feature type="binding site" evidence="7">
    <location>
        <position position="139"/>
    </location>
    <ligand>
        <name>Zn(2+)</name>
        <dbReference type="ChEBI" id="CHEBI:29105"/>
        <label>2</label>
    </ligand>
</feature>
<feature type="binding site" evidence="7">
    <location>
        <position position="104"/>
    </location>
    <ligand>
        <name>Zn(2+)</name>
        <dbReference type="ChEBI" id="CHEBI:29105"/>
        <label>1</label>
    </ligand>
</feature>
<comment type="similarity">
    <text evidence="2">Belongs to the peptidase M20 family.</text>
</comment>
<feature type="binding site" evidence="7">
    <location>
        <position position="93"/>
    </location>
    <ligand>
        <name>Zn(2+)</name>
        <dbReference type="ChEBI" id="CHEBI:29105"/>
        <label>1</label>
    </ligand>
</feature>
<dbReference type="GO" id="GO:0046872">
    <property type="term" value="F:metal ion binding"/>
    <property type="evidence" value="ECO:0007669"/>
    <property type="project" value="UniProtKB-KW"/>
</dbReference>
<dbReference type="RefSeq" id="WP_244543935.1">
    <property type="nucleotide sequence ID" value="NZ_FOAN01000007.1"/>
</dbReference>
<dbReference type="InterPro" id="IPR036264">
    <property type="entry name" value="Bact_exopeptidase_dim_dom"/>
</dbReference>
<keyword evidence="5 8" id="KW-0378">Hydrolase</keyword>